<comment type="caution">
    <text evidence="3">The sequence shown here is derived from an EMBL/GenBank/DDBJ whole genome shotgun (WGS) entry which is preliminary data.</text>
</comment>
<name>A0A072NJK0_SCHAZ</name>
<dbReference type="EMBL" id="JJRY01000011">
    <property type="protein sequence ID" value="KEF37884.1"/>
    <property type="molecule type" value="Genomic_DNA"/>
</dbReference>
<evidence type="ECO:0000313" key="4">
    <source>
        <dbReference type="Proteomes" id="UP000027936"/>
    </source>
</evidence>
<dbReference type="InterPro" id="IPR009936">
    <property type="entry name" value="DUF1468"/>
</dbReference>
<protein>
    <submittedName>
        <fullName evidence="3">Tripartite tricarboxylate transporter TctB family</fullName>
    </submittedName>
</protein>
<accession>A0A072NJK0</accession>
<keyword evidence="1" id="KW-0472">Membrane</keyword>
<evidence type="ECO:0000259" key="2">
    <source>
        <dbReference type="Pfam" id="PF07331"/>
    </source>
</evidence>
<dbReference type="AlphaFoldDB" id="A0A072NJK0"/>
<feature type="transmembrane region" description="Helical" evidence="1">
    <location>
        <begin position="80"/>
        <end position="111"/>
    </location>
</feature>
<keyword evidence="1" id="KW-0812">Transmembrane</keyword>
<feature type="transmembrane region" description="Helical" evidence="1">
    <location>
        <begin position="42"/>
        <end position="60"/>
    </location>
</feature>
<evidence type="ECO:0000256" key="1">
    <source>
        <dbReference type="SAM" id="Phobius"/>
    </source>
</evidence>
<dbReference type="Proteomes" id="UP000027936">
    <property type="component" value="Unassembled WGS sequence"/>
</dbReference>
<sequence>MKMSKTFDRYSSIIFLVLGIGFIFESSKISQSAYGSNVGPDIFPKFLGIILILLSCRLFYETFKYANKEKRKDILDYKKFLIIFVSAILNVVLLETIGYVITTFLFLLISFQTMEKGGWLKTLLISGVFSYGIYFLFVEVLEGTLPGFPVWFN</sequence>
<proteinExistence type="predicted"/>
<reference evidence="3 4" key="1">
    <citation type="submission" date="2014-04" db="EMBL/GenBank/DDBJ databases">
        <title>Draft genome sequence of Bacillus azotoformans MEV2011, a (co-) denitrifying strain unable to grow in the presence of oxygen.</title>
        <authorList>
            <person name="Nielsen M."/>
            <person name="Schreiber L."/>
            <person name="Finster K."/>
            <person name="Schramm A."/>
        </authorList>
    </citation>
    <scope>NUCLEOTIDE SEQUENCE [LARGE SCALE GENOMIC DNA]</scope>
    <source>
        <strain evidence="3 4">MEV2011</strain>
    </source>
</reference>
<keyword evidence="1" id="KW-1133">Transmembrane helix</keyword>
<dbReference type="Pfam" id="PF07331">
    <property type="entry name" value="TctB"/>
    <property type="match status" value="1"/>
</dbReference>
<gene>
    <name evidence="3" type="ORF">M670_02920</name>
</gene>
<dbReference type="PATRIC" id="fig|1348973.3.peg.2823"/>
<organism evidence="3 4">
    <name type="scientific">Schinkia azotoformans MEV2011</name>
    <dbReference type="NCBI Taxonomy" id="1348973"/>
    <lineage>
        <taxon>Bacteria</taxon>
        <taxon>Bacillati</taxon>
        <taxon>Bacillota</taxon>
        <taxon>Bacilli</taxon>
        <taxon>Bacillales</taxon>
        <taxon>Bacillaceae</taxon>
        <taxon>Calidifontibacillus/Schinkia group</taxon>
        <taxon>Schinkia</taxon>
    </lineage>
</organism>
<feature type="domain" description="DUF1468" evidence="2">
    <location>
        <begin position="11"/>
        <end position="146"/>
    </location>
</feature>
<evidence type="ECO:0000313" key="3">
    <source>
        <dbReference type="EMBL" id="KEF37884.1"/>
    </source>
</evidence>